<feature type="compositionally biased region" description="Low complexity" evidence="1">
    <location>
        <begin position="15"/>
        <end position="26"/>
    </location>
</feature>
<dbReference type="EMBL" id="AP008209">
    <property type="protein sequence ID" value="BAF11052.1"/>
    <property type="molecule type" value="Genomic_DNA"/>
</dbReference>
<evidence type="ECO:0000256" key="1">
    <source>
        <dbReference type="SAM" id="MobiDB-lite"/>
    </source>
</evidence>
<dbReference type="AlphaFoldDB" id="Q0DUN6"/>
<gene>
    <name evidence="2" type="ordered locus">Os03g0176500</name>
</gene>
<dbReference type="KEGG" id="dosa:Os03g0176500"/>
<organism evidence="2 3">
    <name type="scientific">Oryza sativa subsp. japonica</name>
    <name type="common">Rice</name>
    <dbReference type="NCBI Taxonomy" id="39947"/>
    <lineage>
        <taxon>Eukaryota</taxon>
        <taxon>Viridiplantae</taxon>
        <taxon>Streptophyta</taxon>
        <taxon>Embryophyta</taxon>
        <taxon>Tracheophyta</taxon>
        <taxon>Spermatophyta</taxon>
        <taxon>Magnoliopsida</taxon>
        <taxon>Liliopsida</taxon>
        <taxon>Poales</taxon>
        <taxon>Poaceae</taxon>
        <taxon>BOP clade</taxon>
        <taxon>Oryzoideae</taxon>
        <taxon>Oryzeae</taxon>
        <taxon>Oryzinae</taxon>
        <taxon>Oryza</taxon>
        <taxon>Oryza sativa</taxon>
    </lineage>
</organism>
<feature type="region of interest" description="Disordered" evidence="1">
    <location>
        <begin position="1"/>
        <end position="74"/>
    </location>
</feature>
<evidence type="ECO:0000313" key="2">
    <source>
        <dbReference type="EMBL" id="BAF11052.1"/>
    </source>
</evidence>
<feature type="compositionally biased region" description="Basic and acidic residues" evidence="1">
    <location>
        <begin position="29"/>
        <end position="47"/>
    </location>
</feature>
<dbReference type="Proteomes" id="UP000000763">
    <property type="component" value="Chromosome 3"/>
</dbReference>
<dbReference type="Gramene" id="Os03t0176500-01">
    <property type="protein sequence ID" value="Os03t0176500-01"/>
    <property type="gene ID" value="Os03g0176500"/>
</dbReference>
<evidence type="ECO:0000313" key="3">
    <source>
        <dbReference type="Proteomes" id="UP000000763"/>
    </source>
</evidence>
<name>Q0DUN6_ORYSJ</name>
<sequence length="100" mass="11233">MSTTAQRREASELRPSLSSVPSPAAATNEKQKCNIKEGSVERTRLTRSESGTNTEERHHHCRRQGRRRHPPLLPRSLSPAVVAVVCAVAIRCHHHRGRRV</sequence>
<reference evidence="2 3" key="1">
    <citation type="journal article" date="2005" name="Nature">
        <title>The map-based sequence of the rice genome.</title>
        <authorList>
            <consortium name="International rice genome sequencing project (IRGSP)"/>
            <person name="Matsumoto T."/>
            <person name="Wu J."/>
            <person name="Kanamori H."/>
            <person name="Katayose Y."/>
            <person name="Fujisawa M."/>
            <person name="Namiki N."/>
            <person name="Mizuno H."/>
            <person name="Yamamoto K."/>
            <person name="Antonio B.A."/>
            <person name="Baba T."/>
            <person name="Sakata K."/>
            <person name="Nagamura Y."/>
            <person name="Aoki H."/>
            <person name="Arikawa K."/>
            <person name="Arita K."/>
            <person name="Bito T."/>
            <person name="Chiden Y."/>
            <person name="Fujitsuka N."/>
            <person name="Fukunaka R."/>
            <person name="Hamada M."/>
            <person name="Harada C."/>
            <person name="Hayashi A."/>
            <person name="Hijishita S."/>
            <person name="Honda M."/>
            <person name="Hosokawa S."/>
            <person name="Ichikawa Y."/>
            <person name="Idonuma A."/>
            <person name="Iijima M."/>
            <person name="Ikeda M."/>
            <person name="Ikeno M."/>
            <person name="Ito K."/>
            <person name="Ito S."/>
            <person name="Ito T."/>
            <person name="Ito Y."/>
            <person name="Ito Y."/>
            <person name="Iwabuchi A."/>
            <person name="Kamiya K."/>
            <person name="Karasawa W."/>
            <person name="Kurita K."/>
            <person name="Katagiri S."/>
            <person name="Kikuta A."/>
            <person name="Kobayashi H."/>
            <person name="Kobayashi N."/>
            <person name="Machita K."/>
            <person name="Maehara T."/>
            <person name="Masukawa M."/>
            <person name="Mizubayashi T."/>
            <person name="Mukai Y."/>
            <person name="Nagasaki H."/>
            <person name="Nagata Y."/>
            <person name="Naito S."/>
            <person name="Nakashima M."/>
            <person name="Nakama Y."/>
            <person name="Nakamichi Y."/>
            <person name="Nakamura M."/>
            <person name="Meguro A."/>
            <person name="Negishi M."/>
            <person name="Ohta I."/>
            <person name="Ohta T."/>
            <person name="Okamoto M."/>
            <person name="Ono N."/>
            <person name="Saji S."/>
            <person name="Sakaguchi M."/>
            <person name="Sakai K."/>
            <person name="Shibata M."/>
            <person name="Shimokawa T."/>
            <person name="Song J."/>
            <person name="Takazaki Y."/>
            <person name="Terasawa K."/>
            <person name="Tsugane M."/>
            <person name="Tsuji K."/>
            <person name="Ueda S."/>
            <person name="Waki K."/>
            <person name="Yamagata H."/>
            <person name="Yamamoto M."/>
            <person name="Yamamoto S."/>
            <person name="Yamane H."/>
            <person name="Yoshiki S."/>
            <person name="Yoshihara R."/>
            <person name="Yukawa K."/>
            <person name="Zhong H."/>
            <person name="Yano M."/>
            <person name="Yuan Q."/>
            <person name="Ouyang S."/>
            <person name="Liu J."/>
            <person name="Jones K.M."/>
            <person name="Gansberger K."/>
            <person name="Moffat K."/>
            <person name="Hill J."/>
            <person name="Bera J."/>
            <person name="Fadrosh D."/>
            <person name="Jin S."/>
            <person name="Johri S."/>
            <person name="Kim M."/>
            <person name="Overton L."/>
            <person name="Reardon M."/>
            <person name="Tsitrin T."/>
            <person name="Vuong H."/>
            <person name="Weaver B."/>
            <person name="Ciecko A."/>
            <person name="Tallon L."/>
            <person name="Jackson J."/>
            <person name="Pai G."/>
            <person name="Aken S.V."/>
            <person name="Utterback T."/>
            <person name="Reidmuller S."/>
            <person name="Feldblyum T."/>
            <person name="Hsiao J."/>
            <person name="Zismann V."/>
            <person name="Iobst S."/>
            <person name="de Vazeille A.R."/>
            <person name="Buell C.R."/>
            <person name="Ying K."/>
            <person name="Li Y."/>
            <person name="Lu T."/>
            <person name="Huang Y."/>
            <person name="Zhao Q."/>
            <person name="Feng Q."/>
            <person name="Zhang L."/>
            <person name="Zhu J."/>
            <person name="Weng Q."/>
            <person name="Mu J."/>
            <person name="Lu Y."/>
            <person name="Fan D."/>
            <person name="Liu Y."/>
            <person name="Guan J."/>
            <person name="Zhang Y."/>
            <person name="Yu S."/>
            <person name="Liu X."/>
            <person name="Zhang Y."/>
            <person name="Hong G."/>
            <person name="Han B."/>
            <person name="Choisne N."/>
            <person name="Demange N."/>
            <person name="Orjeda G."/>
            <person name="Samain S."/>
            <person name="Cattolico L."/>
            <person name="Pelletier E."/>
            <person name="Couloux A."/>
            <person name="Segurens B."/>
            <person name="Wincker P."/>
            <person name="D'Hont A."/>
            <person name="Scarpelli C."/>
            <person name="Weissenbach J."/>
            <person name="Salanoubat M."/>
            <person name="Quetier F."/>
            <person name="Yu Y."/>
            <person name="Kim H.R."/>
            <person name="Rambo T."/>
            <person name="Currie J."/>
            <person name="Collura K."/>
            <person name="Luo M."/>
            <person name="Yang T."/>
            <person name="Ammiraju J.S.S."/>
            <person name="Engler F."/>
            <person name="Soderlund C."/>
            <person name="Wing R.A."/>
            <person name="Palmer L.E."/>
            <person name="de la Bastide M."/>
            <person name="Spiegel L."/>
            <person name="Nascimento L."/>
            <person name="Zutavern T."/>
            <person name="O'Shaughnessy A."/>
            <person name="Dike S."/>
            <person name="Dedhia N."/>
            <person name="Preston R."/>
            <person name="Balija V."/>
            <person name="McCombie W.R."/>
            <person name="Chow T."/>
            <person name="Chen H."/>
            <person name="Chung M."/>
            <person name="Chen C."/>
            <person name="Shaw J."/>
            <person name="Wu H."/>
            <person name="Hsiao K."/>
            <person name="Chao Y."/>
            <person name="Chu M."/>
            <person name="Cheng C."/>
            <person name="Hour A."/>
            <person name="Lee P."/>
            <person name="Lin S."/>
            <person name="Lin Y."/>
            <person name="Liou J."/>
            <person name="Liu S."/>
            <person name="Hsing Y."/>
            <person name="Raghuvanshi S."/>
            <person name="Mohanty A."/>
            <person name="Bharti A.K."/>
            <person name="Gaur A."/>
            <person name="Gupta V."/>
            <person name="Kumar D."/>
            <person name="Ravi V."/>
            <person name="Vij S."/>
            <person name="Kapur A."/>
            <person name="Khurana P."/>
            <person name="Khurana P."/>
            <person name="Khurana J.P."/>
            <person name="Tyagi A.K."/>
            <person name="Gaikwad K."/>
            <person name="Singh A."/>
            <person name="Dalal V."/>
            <person name="Srivastava S."/>
            <person name="Dixit A."/>
            <person name="Pal A.K."/>
            <person name="Ghazi I.A."/>
            <person name="Yadav M."/>
            <person name="Pandit A."/>
            <person name="Bhargava A."/>
            <person name="Sureshbabu K."/>
            <person name="Batra K."/>
            <person name="Sharma T.R."/>
            <person name="Mohapatra T."/>
            <person name="Singh N.K."/>
            <person name="Messing J."/>
            <person name="Nelson A.B."/>
            <person name="Fuks G."/>
            <person name="Kavchok S."/>
            <person name="Keizer G."/>
            <person name="Linton E."/>
            <person name="Llaca V."/>
            <person name="Song R."/>
            <person name="Tanyolac B."/>
            <person name="Young S."/>
            <person name="Ho-Il K."/>
            <person name="Hahn J.H."/>
            <person name="Sangsakoo G."/>
            <person name="Vanavichit A."/>
            <person name="de Mattos Luiz.A.T."/>
            <person name="Zimmer P.D."/>
            <person name="Malone G."/>
            <person name="Dellagostin O."/>
            <person name="de Oliveira A.C."/>
            <person name="Bevan M."/>
            <person name="Bancroft I."/>
            <person name="Minx P."/>
            <person name="Cordum H."/>
            <person name="Wilson R."/>
            <person name="Cheng Z."/>
            <person name="Jin W."/>
            <person name="Jiang J."/>
            <person name="Leong S.A."/>
            <person name="Iwama H."/>
            <person name="Gojobori T."/>
            <person name="Itoh T."/>
            <person name="Niimura Y."/>
            <person name="Fujii Y."/>
            <person name="Habara T."/>
            <person name="Sakai H."/>
            <person name="Sato Y."/>
            <person name="Wilson G."/>
            <person name="Kumar K."/>
            <person name="McCouch S."/>
            <person name="Juretic N."/>
            <person name="Hoen D."/>
            <person name="Wright S."/>
            <person name="Bruskiewich R."/>
            <person name="Bureau T."/>
            <person name="Miyao A."/>
            <person name="Hirochika H."/>
            <person name="Nishikawa T."/>
            <person name="Kadowaki K."/>
            <person name="Sugiura M."/>
            <person name="Burr B."/>
            <person name="Sasaki T."/>
        </authorList>
    </citation>
    <scope>NUCLEOTIDE SEQUENCE [LARGE SCALE GENOMIC DNA]</scope>
    <source>
        <strain evidence="3">cv. Nipponbare</strain>
    </source>
</reference>
<protein>
    <submittedName>
        <fullName evidence="2">Os03g0176500 protein</fullName>
    </submittedName>
</protein>
<reference evidence="3" key="2">
    <citation type="journal article" date="2008" name="Nucleic Acids Res.">
        <title>The rice annotation project database (RAP-DB): 2008 update.</title>
        <authorList>
            <consortium name="The rice annotation project (RAP)"/>
        </authorList>
    </citation>
    <scope>GENOME REANNOTATION</scope>
    <source>
        <strain evidence="3">cv. Nipponbare</strain>
    </source>
</reference>
<feature type="compositionally biased region" description="Basic residues" evidence="1">
    <location>
        <begin position="59"/>
        <end position="70"/>
    </location>
</feature>
<feature type="compositionally biased region" description="Basic and acidic residues" evidence="1">
    <location>
        <begin position="1"/>
        <end position="12"/>
    </location>
</feature>
<accession>Q0DUN6</accession>
<proteinExistence type="predicted"/>